<protein>
    <recommendedName>
        <fullName evidence="7">Rhodopsin domain-containing protein</fullName>
    </recommendedName>
</protein>
<dbReference type="HOGENOM" id="CLU_028200_0_2_1"/>
<proteinExistence type="inferred from homology"/>
<evidence type="ECO:0000256" key="5">
    <source>
        <dbReference type="ARBA" id="ARBA00038359"/>
    </source>
</evidence>
<comment type="subcellular location">
    <subcellularLocation>
        <location evidence="1">Membrane</location>
        <topology evidence="1">Multi-pass membrane protein</topology>
    </subcellularLocation>
</comment>
<feature type="domain" description="Rhodopsin" evidence="7">
    <location>
        <begin position="28"/>
        <end position="264"/>
    </location>
</feature>
<evidence type="ECO:0000256" key="4">
    <source>
        <dbReference type="ARBA" id="ARBA00023136"/>
    </source>
</evidence>
<dbReference type="eggNOG" id="ENOG502S025">
    <property type="taxonomic scope" value="Eukaryota"/>
</dbReference>
<feature type="transmembrane region" description="Helical" evidence="6">
    <location>
        <begin position="122"/>
        <end position="144"/>
    </location>
</feature>
<dbReference type="Proteomes" id="UP000016931">
    <property type="component" value="Unassembled WGS sequence"/>
</dbReference>
<feature type="transmembrane region" description="Helical" evidence="6">
    <location>
        <begin position="241"/>
        <end position="264"/>
    </location>
</feature>
<dbReference type="InterPro" id="IPR052337">
    <property type="entry name" value="SAT4-like"/>
</dbReference>
<feature type="transmembrane region" description="Helical" evidence="6">
    <location>
        <begin position="83"/>
        <end position="101"/>
    </location>
</feature>
<evidence type="ECO:0000256" key="2">
    <source>
        <dbReference type="ARBA" id="ARBA00022692"/>
    </source>
</evidence>
<dbReference type="OMA" id="ANVMWTI"/>
<accession>M3D369</accession>
<evidence type="ECO:0000256" key="6">
    <source>
        <dbReference type="SAM" id="Phobius"/>
    </source>
</evidence>
<comment type="similarity">
    <text evidence="5">Belongs to the SAT4 family.</text>
</comment>
<feature type="transmembrane region" description="Helical" evidence="6">
    <location>
        <begin position="44"/>
        <end position="63"/>
    </location>
</feature>
<evidence type="ECO:0000256" key="1">
    <source>
        <dbReference type="ARBA" id="ARBA00004141"/>
    </source>
</evidence>
<feature type="transmembrane region" description="Helical" evidence="6">
    <location>
        <begin position="164"/>
        <end position="189"/>
    </location>
</feature>
<evidence type="ECO:0000256" key="3">
    <source>
        <dbReference type="ARBA" id="ARBA00022989"/>
    </source>
</evidence>
<dbReference type="GeneID" id="27907534"/>
<feature type="transmembrane region" description="Helical" evidence="6">
    <location>
        <begin position="12"/>
        <end position="32"/>
    </location>
</feature>
<sequence length="269" mass="30079">MLYGNASKGAIFATTLVMPTIASLMTSLRLYARLGVSKNAGRDDAFIIAAVLFSWATTITMIAQAEEGMGLHQWTLSPHTAKLTLRAFWAMIIVYNLSLLCTKLSILCQYLRIFPQKSVRTATYVVIGIVSCYGIWRLFSAIFTCNPPAAFWDHSIKQKKCQDRLALSLASTILNMTTDLMIALLPLPYINNLQLPRRQRYALVAVFALAGAVVIVSILRLPSLYHLMESKDTTWENPMAVIWSTIEINVAIICSCLPTLRCLFPRLLR</sequence>
<dbReference type="Pfam" id="PF20684">
    <property type="entry name" value="Fung_rhodopsin"/>
    <property type="match status" value="1"/>
</dbReference>
<name>M3D369_SPHMS</name>
<feature type="transmembrane region" description="Helical" evidence="6">
    <location>
        <begin position="201"/>
        <end position="221"/>
    </location>
</feature>
<dbReference type="PANTHER" id="PTHR33048:SF132">
    <property type="entry name" value="MEMBRANE PROTEIN, PUTATIVE (AFU_ORTHOLOGUE AFUA_6G07820)-RELATED"/>
    <property type="match status" value="1"/>
</dbReference>
<keyword evidence="2 6" id="KW-0812">Transmembrane</keyword>
<dbReference type="OrthoDB" id="444631at2759"/>
<evidence type="ECO:0000313" key="9">
    <source>
        <dbReference type="Proteomes" id="UP000016931"/>
    </source>
</evidence>
<gene>
    <name evidence="8" type="ORF">SEPMUDRAFT_85889</name>
</gene>
<dbReference type="PANTHER" id="PTHR33048">
    <property type="entry name" value="PTH11-LIKE INTEGRAL MEMBRANE PROTEIN (AFU_ORTHOLOGUE AFUA_5G11245)"/>
    <property type="match status" value="1"/>
</dbReference>
<dbReference type="InterPro" id="IPR049326">
    <property type="entry name" value="Rhodopsin_dom_fungi"/>
</dbReference>
<organism evidence="8 9">
    <name type="scientific">Sphaerulina musiva (strain SO2202)</name>
    <name type="common">Poplar stem canker fungus</name>
    <name type="synonym">Septoria musiva</name>
    <dbReference type="NCBI Taxonomy" id="692275"/>
    <lineage>
        <taxon>Eukaryota</taxon>
        <taxon>Fungi</taxon>
        <taxon>Dikarya</taxon>
        <taxon>Ascomycota</taxon>
        <taxon>Pezizomycotina</taxon>
        <taxon>Dothideomycetes</taxon>
        <taxon>Dothideomycetidae</taxon>
        <taxon>Mycosphaerellales</taxon>
        <taxon>Mycosphaerellaceae</taxon>
        <taxon>Sphaerulina</taxon>
    </lineage>
</organism>
<feature type="non-terminal residue" evidence="8">
    <location>
        <position position="269"/>
    </location>
</feature>
<dbReference type="STRING" id="692275.M3D369"/>
<evidence type="ECO:0000259" key="7">
    <source>
        <dbReference type="Pfam" id="PF20684"/>
    </source>
</evidence>
<dbReference type="RefSeq" id="XP_016760801.1">
    <property type="nucleotide sequence ID" value="XM_016910397.1"/>
</dbReference>
<dbReference type="EMBL" id="KB456264">
    <property type="protein sequence ID" value="EMF12680.1"/>
    <property type="molecule type" value="Genomic_DNA"/>
</dbReference>
<keyword evidence="4 6" id="KW-0472">Membrane</keyword>
<keyword evidence="3 6" id="KW-1133">Transmembrane helix</keyword>
<reference evidence="8 9" key="1">
    <citation type="journal article" date="2012" name="PLoS Pathog.">
        <title>Diverse lifestyles and strategies of plant pathogenesis encoded in the genomes of eighteen Dothideomycetes fungi.</title>
        <authorList>
            <person name="Ohm R.A."/>
            <person name="Feau N."/>
            <person name="Henrissat B."/>
            <person name="Schoch C.L."/>
            <person name="Horwitz B.A."/>
            <person name="Barry K.W."/>
            <person name="Condon B.J."/>
            <person name="Copeland A.C."/>
            <person name="Dhillon B."/>
            <person name="Glaser F."/>
            <person name="Hesse C.N."/>
            <person name="Kosti I."/>
            <person name="LaButti K."/>
            <person name="Lindquist E.A."/>
            <person name="Lucas S."/>
            <person name="Salamov A.A."/>
            <person name="Bradshaw R.E."/>
            <person name="Ciuffetti L."/>
            <person name="Hamelin R.C."/>
            <person name="Kema G.H.J."/>
            <person name="Lawrence C."/>
            <person name="Scott J.A."/>
            <person name="Spatafora J.W."/>
            <person name="Turgeon B.G."/>
            <person name="de Wit P.J.G.M."/>
            <person name="Zhong S."/>
            <person name="Goodwin S.B."/>
            <person name="Grigoriev I.V."/>
        </authorList>
    </citation>
    <scope>NUCLEOTIDE SEQUENCE [LARGE SCALE GENOMIC DNA]</scope>
    <source>
        <strain evidence="8 9">SO2202</strain>
    </source>
</reference>
<dbReference type="AlphaFoldDB" id="M3D369"/>
<evidence type="ECO:0000313" key="8">
    <source>
        <dbReference type="EMBL" id="EMF12680.1"/>
    </source>
</evidence>
<dbReference type="GO" id="GO:0016020">
    <property type="term" value="C:membrane"/>
    <property type="evidence" value="ECO:0007669"/>
    <property type="project" value="UniProtKB-SubCell"/>
</dbReference>
<keyword evidence="9" id="KW-1185">Reference proteome</keyword>